<dbReference type="InterPro" id="IPR035892">
    <property type="entry name" value="C2_domain_sf"/>
</dbReference>
<dbReference type="PaxDb" id="8355-A0A1L8GZW8"/>
<protein>
    <submittedName>
        <fullName evidence="2">C2 calcium-dependent domain-containing protein 4C</fullName>
    </submittedName>
</protein>
<accession>A0A1L8GZW8</accession>
<dbReference type="Gene3D" id="2.60.40.150">
    <property type="entry name" value="C2 domain"/>
    <property type="match status" value="1"/>
</dbReference>
<dbReference type="RefSeq" id="XP_018107209.1">
    <property type="nucleotide sequence ID" value="XM_018251720.2"/>
</dbReference>
<dbReference type="GeneID" id="108710604"/>
<organism evidence="1 2">
    <name type="scientific">Xenopus laevis</name>
    <name type="common">African clawed frog</name>
    <dbReference type="NCBI Taxonomy" id="8355"/>
    <lineage>
        <taxon>Eukaryota</taxon>
        <taxon>Metazoa</taxon>
        <taxon>Chordata</taxon>
        <taxon>Craniata</taxon>
        <taxon>Vertebrata</taxon>
        <taxon>Euteleostomi</taxon>
        <taxon>Amphibia</taxon>
        <taxon>Batrachia</taxon>
        <taxon>Anura</taxon>
        <taxon>Pipoidea</taxon>
        <taxon>Pipidae</taxon>
        <taxon>Xenopodinae</taxon>
        <taxon>Xenopus</taxon>
        <taxon>Xenopus</taxon>
    </lineage>
</organism>
<dbReference type="AlphaFoldDB" id="A0A1L8GZW8"/>
<dbReference type="CTD" id="108710604"/>
<dbReference type="PROSITE" id="PS50004">
    <property type="entry name" value="C2"/>
    <property type="match status" value="1"/>
</dbReference>
<gene>
    <name evidence="2" type="primary">LOC108710604</name>
</gene>
<dbReference type="OMA" id="ALRVNCK"/>
<dbReference type="InterPro" id="IPR043549">
    <property type="entry name" value="C2C4C/C2C4D"/>
</dbReference>
<dbReference type="PANTHER" id="PTHR46291">
    <property type="entry name" value="C2 DOMAIN-CONTAINING PROTEIN"/>
    <property type="match status" value="1"/>
</dbReference>
<dbReference type="OrthoDB" id="9947256at2759"/>
<dbReference type="CDD" id="cd00030">
    <property type="entry name" value="C2"/>
    <property type="match status" value="1"/>
</dbReference>
<dbReference type="Pfam" id="PF00168">
    <property type="entry name" value="C2"/>
    <property type="match status" value="1"/>
</dbReference>
<dbReference type="Proteomes" id="UP000186698">
    <property type="component" value="Chromosome 3L"/>
</dbReference>
<dbReference type="PANTHER" id="PTHR46291:SF12">
    <property type="entry name" value="C2 CALCIUM-DEPENDENT DOMAIN-CONTAINING PROTEIN 4C"/>
    <property type="match status" value="1"/>
</dbReference>
<name>A0A1L8GZW8_XENLA</name>
<proteinExistence type="predicted"/>
<dbReference type="InterPro" id="IPR000008">
    <property type="entry name" value="C2_dom"/>
</dbReference>
<evidence type="ECO:0000313" key="2">
    <source>
        <dbReference type="RefSeq" id="XP_018107209.1"/>
    </source>
</evidence>
<dbReference type="SUPFAM" id="SSF49562">
    <property type="entry name" value="C2 domain (Calcium/lipid-binding domain, CaLB)"/>
    <property type="match status" value="1"/>
</dbReference>
<dbReference type="STRING" id="8355.A0A1L8GZW8"/>
<keyword evidence="1" id="KW-1185">Reference proteome</keyword>
<dbReference type="KEGG" id="xla:108710604"/>
<reference evidence="2" key="1">
    <citation type="submission" date="2025-08" db="UniProtKB">
        <authorList>
            <consortium name="RefSeq"/>
        </authorList>
    </citation>
    <scope>IDENTIFICATION</scope>
    <source>
        <strain evidence="2">J_2021</strain>
        <tissue evidence="2">Erythrocytes</tissue>
    </source>
</reference>
<evidence type="ECO:0000313" key="1">
    <source>
        <dbReference type="Proteomes" id="UP000186698"/>
    </source>
</evidence>
<sequence length="383" mass="42463">MMGKKRQTHHYSRCPNVLIPSQIPEFCIPPRHQSQKGPKNNMLLRSDYFGSVFESGRLHLPETHIIQVENMDESTEGENTNADPQSQAALSLPHLKTQTSYGFCTLLESPNTRRKESLFHSDPADLPLQLHRSKSSAISCWAASCSGNYINLRLLPSSVSGTFDSDPVSSTDSSPFSSPLLHRALPNSLVKALSQDSMVSKALRVNCKSFAVRNNSVSTDEDTSADSSPCVTRRPSYDWPQHLSIRSHTGLLVSFSQLAKDSTVTLDTGGILRLSSEYRSESMRLRIRLVSAEGLYKSSVDSKNISCSISITIVPGKNQKQKSTLIRGSRNPIFNEDFFFEGMGPHDLFQKTLKVKALNRSSYVWKDSVLGKSKVNLVSVLPI</sequence>
<dbReference type="Bgee" id="108710604">
    <property type="expression patterns" value="Expressed in testis and 2 other cell types or tissues"/>
</dbReference>